<keyword evidence="1" id="KW-0472">Membrane</keyword>
<keyword evidence="1" id="KW-0812">Transmembrane</keyword>
<dbReference type="Proteomes" id="UP000039370">
    <property type="component" value="Unassembled WGS sequence"/>
</dbReference>
<dbReference type="PANTHER" id="PTHR36435:SF1">
    <property type="entry name" value="CAAX AMINO TERMINAL PROTEASE FAMILY PROTEIN"/>
    <property type="match status" value="1"/>
</dbReference>
<feature type="transmembrane region" description="Helical" evidence="1">
    <location>
        <begin position="14"/>
        <end position="37"/>
    </location>
</feature>
<dbReference type="InterPro" id="IPR003675">
    <property type="entry name" value="Rce1/LyrA-like_dom"/>
</dbReference>
<feature type="transmembrane region" description="Helical" evidence="1">
    <location>
        <begin position="260"/>
        <end position="280"/>
    </location>
</feature>
<accession>A0A0B7IHJ3</accession>
<evidence type="ECO:0000313" key="3">
    <source>
        <dbReference type="EMBL" id="CEN51310.1"/>
    </source>
</evidence>
<organism evidence="3 4">
    <name type="scientific">Capnocytophaga canimorsus</name>
    <dbReference type="NCBI Taxonomy" id="28188"/>
    <lineage>
        <taxon>Bacteria</taxon>
        <taxon>Pseudomonadati</taxon>
        <taxon>Bacteroidota</taxon>
        <taxon>Flavobacteriia</taxon>
        <taxon>Flavobacteriales</taxon>
        <taxon>Flavobacteriaceae</taxon>
        <taxon>Capnocytophaga</taxon>
    </lineage>
</organism>
<protein>
    <recommendedName>
        <fullName evidence="2">CAAX prenyl protease 2/Lysostaphin resistance protein A-like domain-containing protein</fullName>
    </recommendedName>
</protein>
<feature type="transmembrane region" description="Helical" evidence="1">
    <location>
        <begin position="99"/>
        <end position="121"/>
    </location>
</feature>
<reference evidence="4" key="1">
    <citation type="submission" date="2015-01" db="EMBL/GenBank/DDBJ databases">
        <authorList>
            <person name="MANFREDI Pablo"/>
        </authorList>
    </citation>
    <scope>NUCLEOTIDE SEQUENCE [LARGE SCALE GENOMIC DNA]</scope>
    <source>
        <strain evidence="4">Cc11</strain>
    </source>
</reference>
<dbReference type="InterPro" id="IPR052710">
    <property type="entry name" value="CAAX_protease"/>
</dbReference>
<gene>
    <name evidence="3" type="ORF">CCAN11_2290008</name>
</gene>
<dbReference type="PANTHER" id="PTHR36435">
    <property type="entry name" value="SLR1288 PROTEIN"/>
    <property type="match status" value="1"/>
</dbReference>
<dbReference type="GO" id="GO:0080120">
    <property type="term" value="P:CAAX-box protein maturation"/>
    <property type="evidence" value="ECO:0007669"/>
    <property type="project" value="UniProtKB-ARBA"/>
</dbReference>
<dbReference type="EMBL" id="CDOK01000145">
    <property type="protein sequence ID" value="CEN51310.1"/>
    <property type="molecule type" value="Genomic_DNA"/>
</dbReference>
<feature type="transmembrane region" description="Helical" evidence="1">
    <location>
        <begin position="173"/>
        <end position="190"/>
    </location>
</feature>
<feature type="domain" description="CAAX prenyl protease 2/Lysostaphin resistance protein A-like" evidence="2">
    <location>
        <begin position="137"/>
        <end position="234"/>
    </location>
</feature>
<evidence type="ECO:0000313" key="4">
    <source>
        <dbReference type="Proteomes" id="UP000039370"/>
    </source>
</evidence>
<evidence type="ECO:0000256" key="1">
    <source>
        <dbReference type="SAM" id="Phobius"/>
    </source>
</evidence>
<proteinExistence type="predicted"/>
<dbReference type="Pfam" id="PF02517">
    <property type="entry name" value="Rce1-like"/>
    <property type="match status" value="1"/>
</dbReference>
<dbReference type="GO" id="GO:0004175">
    <property type="term" value="F:endopeptidase activity"/>
    <property type="evidence" value="ECO:0007669"/>
    <property type="project" value="UniProtKB-ARBA"/>
</dbReference>
<feature type="transmembrane region" description="Helical" evidence="1">
    <location>
        <begin position="133"/>
        <end position="152"/>
    </location>
</feature>
<sequence length="323" mass="37407">MYIENAYFGKSPKWLYIIPPLLFFGMSFLGAVAVFLMDIDTETIMKAEIARKGELPFLFENLLIFVFLFLGMLFWIRFVSQQPLLKATTSRPKTDWKRICFAFALWGGTTSVLVSADYLFFNPQDYMWNFEPIPFLWLTLMVIIMIPMQTSFEEYFFRGFLMQGLGIAVKNKWFPLIFTSVTFGLAHIANPEISKLGYGLLAYYIGTGLFLGIITLMDEGLELALGFHAANNLFTALLVTSDWTAFQTPSLLRDVAQPSLWANIFLPLLVFFPILLIIFAKKYHWHSWKQKLTGKVLSENEFLNKQNNNTISENERNRFQFRT</sequence>
<evidence type="ECO:0000259" key="2">
    <source>
        <dbReference type="Pfam" id="PF02517"/>
    </source>
</evidence>
<dbReference type="AlphaFoldDB" id="A0A0B7IHJ3"/>
<name>A0A0B7IHJ3_9FLAO</name>
<feature type="transmembrane region" description="Helical" evidence="1">
    <location>
        <begin position="57"/>
        <end position="78"/>
    </location>
</feature>
<keyword evidence="1" id="KW-1133">Transmembrane helix</keyword>
<feature type="transmembrane region" description="Helical" evidence="1">
    <location>
        <begin position="196"/>
        <end position="216"/>
    </location>
</feature>